<reference evidence="4 5" key="1">
    <citation type="submission" date="2019-11" db="EMBL/GenBank/DDBJ databases">
        <title>Whole-genome sequence of Rhodoplanes serenus DSM 18633, type strain.</title>
        <authorList>
            <person name="Kyndt J.A."/>
            <person name="Meyer T.E."/>
        </authorList>
    </citation>
    <scope>NUCLEOTIDE SEQUENCE [LARGE SCALE GENOMIC DNA]</scope>
    <source>
        <strain evidence="4 5">DSM 18633</strain>
    </source>
</reference>
<evidence type="ECO:0000256" key="3">
    <source>
        <dbReference type="ARBA" id="ARBA00022840"/>
    </source>
</evidence>
<organism evidence="4 5">
    <name type="scientific">Rhodoplanes serenus</name>
    <dbReference type="NCBI Taxonomy" id="200615"/>
    <lineage>
        <taxon>Bacteria</taxon>
        <taxon>Pseudomonadati</taxon>
        <taxon>Pseudomonadota</taxon>
        <taxon>Alphaproteobacteria</taxon>
        <taxon>Hyphomicrobiales</taxon>
        <taxon>Nitrobacteraceae</taxon>
        <taxon>Rhodoplanes</taxon>
    </lineage>
</organism>
<keyword evidence="2" id="KW-0547">Nucleotide-binding</keyword>
<evidence type="ECO:0000256" key="2">
    <source>
        <dbReference type="ARBA" id="ARBA00022741"/>
    </source>
</evidence>
<dbReference type="GO" id="GO:0005886">
    <property type="term" value="C:plasma membrane"/>
    <property type="evidence" value="ECO:0007669"/>
    <property type="project" value="TreeGrafter"/>
</dbReference>
<evidence type="ECO:0000256" key="1">
    <source>
        <dbReference type="ARBA" id="ARBA00022448"/>
    </source>
</evidence>
<dbReference type="RefSeq" id="WP_111383689.1">
    <property type="nucleotide sequence ID" value="NZ_NPEW01000012.1"/>
</dbReference>
<accession>A0A327KEG7</accession>
<gene>
    <name evidence="4" type="ORF">GJ689_21235</name>
</gene>
<evidence type="ECO:0000313" key="4">
    <source>
        <dbReference type="EMBL" id="MTW18729.1"/>
    </source>
</evidence>
<proteinExistence type="predicted"/>
<dbReference type="PROSITE" id="PS50893">
    <property type="entry name" value="ABC_TRANSPORTER_2"/>
    <property type="match status" value="1"/>
</dbReference>
<dbReference type="SUPFAM" id="SSF52540">
    <property type="entry name" value="P-loop containing nucleoside triphosphate hydrolases"/>
    <property type="match status" value="1"/>
</dbReference>
<dbReference type="InterPro" id="IPR003439">
    <property type="entry name" value="ABC_transporter-like_ATP-bd"/>
</dbReference>
<dbReference type="Pfam" id="PF00005">
    <property type="entry name" value="ABC_tran"/>
    <property type="match status" value="1"/>
</dbReference>
<dbReference type="Gene3D" id="3.40.50.300">
    <property type="entry name" value="P-loop containing nucleotide triphosphate hydrolases"/>
    <property type="match status" value="1"/>
</dbReference>
<dbReference type="InterPro" id="IPR051120">
    <property type="entry name" value="ABC_AA/LPS_Transport"/>
</dbReference>
<dbReference type="Proteomes" id="UP000438991">
    <property type="component" value="Unassembled WGS sequence"/>
</dbReference>
<dbReference type="GO" id="GO:0016887">
    <property type="term" value="F:ATP hydrolysis activity"/>
    <property type="evidence" value="ECO:0007669"/>
    <property type="project" value="InterPro"/>
</dbReference>
<keyword evidence="1" id="KW-0813">Transport</keyword>
<name>A0A327KEG7_9BRAD</name>
<dbReference type="AlphaFoldDB" id="A0A327KEG7"/>
<dbReference type="EMBL" id="WNKV01000019">
    <property type="protein sequence ID" value="MTW18729.1"/>
    <property type="molecule type" value="Genomic_DNA"/>
</dbReference>
<dbReference type="InterPro" id="IPR003593">
    <property type="entry name" value="AAA+_ATPase"/>
</dbReference>
<dbReference type="PANTHER" id="PTHR45772">
    <property type="entry name" value="CONSERVED COMPONENT OF ABC TRANSPORTER FOR NATURAL AMINO ACIDS-RELATED"/>
    <property type="match status" value="1"/>
</dbReference>
<dbReference type="PANTHER" id="PTHR45772:SF2">
    <property type="entry name" value="ABC TRANSPORTER ATP-BINDING PROTEIN"/>
    <property type="match status" value="1"/>
</dbReference>
<protein>
    <submittedName>
        <fullName evidence="4">ATP-binding cassette domain-containing protein</fullName>
    </submittedName>
</protein>
<dbReference type="Pfam" id="PF12399">
    <property type="entry name" value="BCA_ABC_TP_C"/>
    <property type="match status" value="1"/>
</dbReference>
<dbReference type="FunFam" id="3.40.50.300:FF:000421">
    <property type="entry name" value="Branched-chain amino acid ABC transporter ATP-binding protein"/>
    <property type="match status" value="1"/>
</dbReference>
<evidence type="ECO:0000313" key="5">
    <source>
        <dbReference type="Proteomes" id="UP000438991"/>
    </source>
</evidence>
<dbReference type="SMART" id="SM00382">
    <property type="entry name" value="AAA"/>
    <property type="match status" value="1"/>
</dbReference>
<comment type="caution">
    <text evidence="4">The sequence shown here is derived from an EMBL/GenBank/DDBJ whole genome shotgun (WGS) entry which is preliminary data.</text>
</comment>
<sequence>MSRKSATGGPVPVLVGERLTRHFGGFVANRDVTVALPHGKVTSIIGPNGAGKSTLFNMLTGTLAPTSGRLLLDGDDITGLPQHRYAGLGIAKSFQITSLFPGLSVIENVVAAVLAHLAPLDIWSGRRHEIEARHRALHLLEIVGLTTRRNHRADALSHGEQRSLEVAVALACDPVVLLLDEPTAGMSPEETRAVMALIRHLAEDRAVGLVEHKMGLVMEVSDTIYVLHQGEVLAHGSADEIQQDTRVREVYLGAHKRRAAA</sequence>
<keyword evidence="3 4" id="KW-0067">ATP-binding</keyword>
<dbReference type="InterPro" id="IPR027417">
    <property type="entry name" value="P-loop_NTPase"/>
</dbReference>
<dbReference type="GO" id="GO:0005524">
    <property type="term" value="F:ATP binding"/>
    <property type="evidence" value="ECO:0007669"/>
    <property type="project" value="UniProtKB-KW"/>
</dbReference>
<dbReference type="CDD" id="cd03219">
    <property type="entry name" value="ABC_Mj1267_LivG_branched"/>
    <property type="match status" value="1"/>
</dbReference>
<dbReference type="InterPro" id="IPR032823">
    <property type="entry name" value="BCA_ABC_TP_C"/>
</dbReference>